<keyword evidence="3" id="KW-0136">Cellulose degradation</keyword>
<evidence type="ECO:0000256" key="5">
    <source>
        <dbReference type="ARBA" id="ARBA00023295"/>
    </source>
</evidence>
<keyword evidence="5 7" id="KW-0326">Glycosidase</keyword>
<dbReference type="SUPFAM" id="SSF51445">
    <property type="entry name" value="(Trans)glycosidases"/>
    <property type="match status" value="1"/>
</dbReference>
<evidence type="ECO:0000256" key="1">
    <source>
        <dbReference type="ARBA" id="ARBA00005641"/>
    </source>
</evidence>
<name>A0A7W4WDY3_9GAMM</name>
<gene>
    <name evidence="9" type="ORF">FHS09_003327</name>
</gene>
<reference evidence="9 10" key="1">
    <citation type="submission" date="2020-08" db="EMBL/GenBank/DDBJ databases">
        <title>Genomic Encyclopedia of Type Strains, Phase III (KMG-III): the genomes of soil and plant-associated and newly described type strains.</title>
        <authorList>
            <person name="Whitman W."/>
        </authorList>
    </citation>
    <scope>NUCLEOTIDE SEQUENCE [LARGE SCALE GENOMIC DNA]</scope>
    <source>
        <strain evidence="9 10">CECT 8799</strain>
    </source>
</reference>
<evidence type="ECO:0000256" key="7">
    <source>
        <dbReference type="RuleBase" id="RU361153"/>
    </source>
</evidence>
<dbReference type="AlphaFoldDB" id="A0A7W4WDY3"/>
<keyword evidence="4" id="KW-0119">Carbohydrate metabolism</keyword>
<dbReference type="Gene3D" id="3.20.20.80">
    <property type="entry name" value="Glycosidases"/>
    <property type="match status" value="1"/>
</dbReference>
<dbReference type="Pfam" id="PF00150">
    <property type="entry name" value="Cellulase"/>
    <property type="match status" value="1"/>
</dbReference>
<protein>
    <submittedName>
        <fullName evidence="9">Aryl-phospho-beta-D-glucosidase BglC (GH1 family)</fullName>
    </submittedName>
</protein>
<dbReference type="InterPro" id="IPR001547">
    <property type="entry name" value="Glyco_hydro_5"/>
</dbReference>
<dbReference type="GO" id="GO:0030245">
    <property type="term" value="P:cellulose catabolic process"/>
    <property type="evidence" value="ECO:0007669"/>
    <property type="project" value="UniProtKB-KW"/>
</dbReference>
<evidence type="ECO:0000259" key="8">
    <source>
        <dbReference type="Pfam" id="PF00150"/>
    </source>
</evidence>
<dbReference type="EMBL" id="JACHWZ010000016">
    <property type="protein sequence ID" value="MBB3062478.1"/>
    <property type="molecule type" value="Genomic_DNA"/>
</dbReference>
<accession>A0A7W4WDY3</accession>
<evidence type="ECO:0000313" key="10">
    <source>
        <dbReference type="Proteomes" id="UP000535937"/>
    </source>
</evidence>
<evidence type="ECO:0000256" key="3">
    <source>
        <dbReference type="ARBA" id="ARBA00023001"/>
    </source>
</evidence>
<comment type="caution">
    <text evidence="9">The sequence shown here is derived from an EMBL/GenBank/DDBJ whole genome shotgun (WGS) entry which is preliminary data.</text>
</comment>
<keyword evidence="2 7" id="KW-0378">Hydrolase</keyword>
<dbReference type="RefSeq" id="WP_183461813.1">
    <property type="nucleotide sequence ID" value="NZ_JACHWZ010000016.1"/>
</dbReference>
<comment type="similarity">
    <text evidence="1 7">Belongs to the glycosyl hydrolase 5 (cellulase A) family.</text>
</comment>
<dbReference type="GO" id="GO:0005576">
    <property type="term" value="C:extracellular region"/>
    <property type="evidence" value="ECO:0007669"/>
    <property type="project" value="TreeGrafter"/>
</dbReference>
<keyword evidence="6" id="KW-0624">Polysaccharide degradation</keyword>
<organism evidence="9 10">
    <name type="scientific">Microbulbifer rhizosphaerae</name>
    <dbReference type="NCBI Taxonomy" id="1562603"/>
    <lineage>
        <taxon>Bacteria</taxon>
        <taxon>Pseudomonadati</taxon>
        <taxon>Pseudomonadota</taxon>
        <taxon>Gammaproteobacteria</taxon>
        <taxon>Cellvibrionales</taxon>
        <taxon>Microbulbiferaceae</taxon>
        <taxon>Microbulbifer</taxon>
    </lineage>
</organism>
<proteinExistence type="inferred from homology"/>
<evidence type="ECO:0000256" key="4">
    <source>
        <dbReference type="ARBA" id="ARBA00023277"/>
    </source>
</evidence>
<feature type="domain" description="Glycoside hydrolase family 5" evidence="8">
    <location>
        <begin position="56"/>
        <end position="355"/>
    </location>
</feature>
<dbReference type="InterPro" id="IPR050386">
    <property type="entry name" value="Glycosyl_hydrolase_5"/>
</dbReference>
<dbReference type="Proteomes" id="UP000535937">
    <property type="component" value="Unassembled WGS sequence"/>
</dbReference>
<dbReference type="PANTHER" id="PTHR31297">
    <property type="entry name" value="GLUCAN ENDO-1,6-BETA-GLUCOSIDASE B"/>
    <property type="match status" value="1"/>
</dbReference>
<evidence type="ECO:0000256" key="6">
    <source>
        <dbReference type="ARBA" id="ARBA00023326"/>
    </source>
</evidence>
<dbReference type="PANTHER" id="PTHR31297:SF41">
    <property type="entry name" value="ENDOGLUCANASE, PUTATIVE (AFU_ORTHOLOGUE AFUA_5G01830)-RELATED"/>
    <property type="match status" value="1"/>
</dbReference>
<dbReference type="InterPro" id="IPR017853">
    <property type="entry name" value="GH"/>
</dbReference>
<sequence length="409" mass="47590">MKIVILIIMLITPTTFLLAEESVNSKLTFWKVQRKGANGDGGANKDAETTPDAWFKAAAEANLEYIRLIPQHWPSAGRDFLLGTADNFQGIPKEDLDYLLSILNAAQRHRVKVLFTMFSLPGARNRQDNDYKFDYRLWNEEKFQQQALAFWHELANALQNHPAVVGYNPINEPHPSRQFGLLDNKIQPQAFAQWVQENKGTTLDLNRFNRRVVDTIRKVDPITPIVLDGWMHSSVEGLTFLDPVDDPAVLYAFHSYSPWVYATYRINKGRFSYPDAMPVRDDINSNETERWARATIHQGIQPVAEWARRHRVPANRIIAEELGADRRVGGVIAFLSDTLEYIDSQNWHWAFYSFRSTDWDGLDYELGMEKLGWKYWQQREQGKTHEELIQRRDNPLWNVFKSRLNKKNR</sequence>
<evidence type="ECO:0000313" key="9">
    <source>
        <dbReference type="EMBL" id="MBB3062478.1"/>
    </source>
</evidence>
<dbReference type="GO" id="GO:0008422">
    <property type="term" value="F:beta-glucosidase activity"/>
    <property type="evidence" value="ECO:0007669"/>
    <property type="project" value="TreeGrafter"/>
</dbReference>
<dbReference type="GO" id="GO:0009986">
    <property type="term" value="C:cell surface"/>
    <property type="evidence" value="ECO:0007669"/>
    <property type="project" value="TreeGrafter"/>
</dbReference>
<keyword evidence="10" id="KW-1185">Reference proteome</keyword>
<evidence type="ECO:0000256" key="2">
    <source>
        <dbReference type="ARBA" id="ARBA00022801"/>
    </source>
</evidence>